<keyword evidence="2" id="KW-1185">Reference proteome</keyword>
<comment type="caution">
    <text evidence="1">The sequence shown here is derived from an EMBL/GenBank/DDBJ whole genome shotgun (WGS) entry which is preliminary data.</text>
</comment>
<name>A0AAE0ZVD3_9GAST</name>
<reference evidence="1" key="1">
    <citation type="journal article" date="2023" name="G3 (Bethesda)">
        <title>A reference genome for the long-term kleptoplast-retaining sea slug Elysia crispata morphotype clarki.</title>
        <authorList>
            <person name="Eastman K.E."/>
            <person name="Pendleton A.L."/>
            <person name="Shaikh M.A."/>
            <person name="Suttiyut T."/>
            <person name="Ogas R."/>
            <person name="Tomko P."/>
            <person name="Gavelis G."/>
            <person name="Widhalm J.R."/>
            <person name="Wisecaver J.H."/>
        </authorList>
    </citation>
    <scope>NUCLEOTIDE SEQUENCE</scope>
    <source>
        <strain evidence="1">ECLA1</strain>
    </source>
</reference>
<gene>
    <name evidence="1" type="ORF">RRG08_046762</name>
</gene>
<evidence type="ECO:0000313" key="2">
    <source>
        <dbReference type="Proteomes" id="UP001283361"/>
    </source>
</evidence>
<dbReference type="AlphaFoldDB" id="A0AAE0ZVD3"/>
<sequence>MHGSGFTSAVPSLQRCLWCVSQTRFSPKHSDPCSHKGRLLGTVLPETGSYASVHALAPGDPCQLCVRAGDRNSVSGLGRMSMPHCDPKINYNLINLIIQQILDDRAASIVILSVYRTRCATGCHGGRTGWRKEQWCQVKGDKTRNGKDDHDGKLG</sequence>
<protein>
    <submittedName>
        <fullName evidence="1">Uncharacterized protein</fullName>
    </submittedName>
</protein>
<accession>A0AAE0ZVD3</accession>
<dbReference type="EMBL" id="JAWDGP010003248">
    <property type="protein sequence ID" value="KAK3776095.1"/>
    <property type="molecule type" value="Genomic_DNA"/>
</dbReference>
<evidence type="ECO:0000313" key="1">
    <source>
        <dbReference type="EMBL" id="KAK3776095.1"/>
    </source>
</evidence>
<organism evidence="1 2">
    <name type="scientific">Elysia crispata</name>
    <name type="common">lettuce slug</name>
    <dbReference type="NCBI Taxonomy" id="231223"/>
    <lineage>
        <taxon>Eukaryota</taxon>
        <taxon>Metazoa</taxon>
        <taxon>Spiralia</taxon>
        <taxon>Lophotrochozoa</taxon>
        <taxon>Mollusca</taxon>
        <taxon>Gastropoda</taxon>
        <taxon>Heterobranchia</taxon>
        <taxon>Euthyneura</taxon>
        <taxon>Panpulmonata</taxon>
        <taxon>Sacoglossa</taxon>
        <taxon>Placobranchoidea</taxon>
        <taxon>Plakobranchidae</taxon>
        <taxon>Elysia</taxon>
    </lineage>
</organism>
<proteinExistence type="predicted"/>
<dbReference type="Proteomes" id="UP001283361">
    <property type="component" value="Unassembled WGS sequence"/>
</dbReference>